<gene>
    <name evidence="1" type="ORF">COU43_02615</name>
</gene>
<dbReference type="PANTHER" id="PTHR37029:SF1">
    <property type="entry name" value="SSR1768 PROTEIN"/>
    <property type="match status" value="1"/>
</dbReference>
<evidence type="ECO:0000313" key="1">
    <source>
        <dbReference type="EMBL" id="PIR71445.1"/>
    </source>
</evidence>
<comment type="caution">
    <text evidence="1">The sequence shown here is derived from an EMBL/GenBank/DDBJ whole genome shotgun (WGS) entry which is preliminary data.</text>
</comment>
<dbReference type="EMBL" id="PFCK01000074">
    <property type="protein sequence ID" value="PIR71445.1"/>
    <property type="molecule type" value="Genomic_DNA"/>
</dbReference>
<accession>A0A2H0TKV7</accession>
<reference evidence="2" key="1">
    <citation type="submission" date="2017-09" db="EMBL/GenBank/DDBJ databases">
        <title>Depth-based differentiation of microbial function through sediment-hosted aquifers and enrichment of novel symbionts in the deep terrestrial subsurface.</title>
        <authorList>
            <person name="Probst A.J."/>
            <person name="Ladd B."/>
            <person name="Jarett J.K."/>
            <person name="Geller-Mcgrath D.E."/>
            <person name="Sieber C.M.K."/>
            <person name="Emerson J.B."/>
            <person name="Anantharaman K."/>
            <person name="Thomas B.C."/>
            <person name="Malmstrom R."/>
            <person name="Stieglmeier M."/>
            <person name="Klingl A."/>
            <person name="Woyke T."/>
            <person name="Ryan C.M."/>
            <person name="Banfield J.F."/>
        </authorList>
    </citation>
    <scope>NUCLEOTIDE SEQUENCE [LARGE SCALE GENOMIC DNA]</scope>
</reference>
<evidence type="ECO:0000313" key="2">
    <source>
        <dbReference type="Proteomes" id="UP000228909"/>
    </source>
</evidence>
<proteinExistence type="predicted"/>
<dbReference type="Pfam" id="PF10049">
    <property type="entry name" value="DUF2283"/>
    <property type="match status" value="1"/>
</dbReference>
<dbReference type="InterPro" id="IPR019270">
    <property type="entry name" value="DUF2283"/>
</dbReference>
<evidence type="ECO:0008006" key="3">
    <source>
        <dbReference type="Google" id="ProtNLM"/>
    </source>
</evidence>
<dbReference type="PANTHER" id="PTHR37029">
    <property type="entry name" value="SSR1768 PROTEIN"/>
    <property type="match status" value="1"/>
</dbReference>
<protein>
    <recommendedName>
        <fullName evidence="3">DUF2283 domain-containing protein</fullName>
    </recommendedName>
</protein>
<organism evidence="1 2">
    <name type="scientific">Candidatus Nealsonbacteria bacterium CG10_big_fil_rev_8_21_14_0_10_37_25</name>
    <dbReference type="NCBI Taxonomy" id="1974711"/>
    <lineage>
        <taxon>Bacteria</taxon>
        <taxon>Candidatus Nealsoniibacteriota</taxon>
    </lineage>
</organism>
<dbReference type="AlphaFoldDB" id="A0A2H0TKV7"/>
<dbReference type="Proteomes" id="UP000228909">
    <property type="component" value="Unassembled WGS sequence"/>
</dbReference>
<sequence length="77" mass="8551">MKKLNSKKIINYDSKSDVLYIGVKRGIEEEFIEVSPGINIELDSNGQVIGVEILNASKILKSVVKPLQKQILEPAVK</sequence>
<name>A0A2H0TKV7_9BACT</name>